<dbReference type="PANTHER" id="PTHR31195:SF2">
    <property type="entry name" value="GEO02494P1"/>
    <property type="match status" value="1"/>
</dbReference>
<name>A0A8X7CUS4_9ARAC</name>
<dbReference type="Proteomes" id="UP000886998">
    <property type="component" value="Unassembled WGS sequence"/>
</dbReference>
<sequence length="122" mass="14177">MDSRKVSFVTTHSAMSILKREVARSSESDDEDRYDERPMLVVINKGDFTEEDVKKIVEKADLNQKITFARPDTKKKEDKVSLAFSSKKNEKRRKEINNEDERGIALKVKNTSLLSFDEDEDY</sequence>
<dbReference type="OrthoDB" id="10043580at2759"/>
<protein>
    <recommendedName>
        <fullName evidence="3">DUF4604 domain-containing protein</fullName>
    </recommendedName>
</protein>
<dbReference type="PANTHER" id="PTHR31195">
    <property type="entry name" value="GEO02494P1"/>
    <property type="match status" value="1"/>
</dbReference>
<dbReference type="EMBL" id="BMAV01023445">
    <property type="protein sequence ID" value="GFY79177.1"/>
    <property type="molecule type" value="Genomic_DNA"/>
</dbReference>
<organism evidence="1 2">
    <name type="scientific">Trichonephila inaurata madagascariensis</name>
    <dbReference type="NCBI Taxonomy" id="2747483"/>
    <lineage>
        <taxon>Eukaryota</taxon>
        <taxon>Metazoa</taxon>
        <taxon>Ecdysozoa</taxon>
        <taxon>Arthropoda</taxon>
        <taxon>Chelicerata</taxon>
        <taxon>Arachnida</taxon>
        <taxon>Araneae</taxon>
        <taxon>Araneomorphae</taxon>
        <taxon>Entelegynae</taxon>
        <taxon>Araneoidea</taxon>
        <taxon>Nephilidae</taxon>
        <taxon>Trichonephila</taxon>
        <taxon>Trichonephila inaurata</taxon>
    </lineage>
</organism>
<proteinExistence type="predicted"/>
<evidence type="ECO:0008006" key="3">
    <source>
        <dbReference type="Google" id="ProtNLM"/>
    </source>
</evidence>
<evidence type="ECO:0000313" key="2">
    <source>
        <dbReference type="Proteomes" id="UP000886998"/>
    </source>
</evidence>
<keyword evidence="2" id="KW-1185">Reference proteome</keyword>
<comment type="caution">
    <text evidence="1">The sequence shown here is derived from an EMBL/GenBank/DDBJ whole genome shotgun (WGS) entry which is preliminary data.</text>
</comment>
<dbReference type="AlphaFoldDB" id="A0A8X7CUS4"/>
<dbReference type="InterPro" id="IPR040219">
    <property type="entry name" value="KIAA1143-like"/>
</dbReference>
<accession>A0A8X7CUS4</accession>
<evidence type="ECO:0000313" key="1">
    <source>
        <dbReference type="EMBL" id="GFY79177.1"/>
    </source>
</evidence>
<reference evidence="1" key="1">
    <citation type="submission" date="2020-08" db="EMBL/GenBank/DDBJ databases">
        <title>Multicomponent nature underlies the extraordinary mechanical properties of spider dragline silk.</title>
        <authorList>
            <person name="Kono N."/>
            <person name="Nakamura H."/>
            <person name="Mori M."/>
            <person name="Yoshida Y."/>
            <person name="Ohtoshi R."/>
            <person name="Malay A.D."/>
            <person name="Moran D.A.P."/>
            <person name="Tomita M."/>
            <person name="Numata K."/>
            <person name="Arakawa K."/>
        </authorList>
    </citation>
    <scope>NUCLEOTIDE SEQUENCE</scope>
</reference>
<gene>
    <name evidence="1" type="ORF">TNIN_113861</name>
</gene>